<organism evidence="2 3">
    <name type="scientific">Chitinophaga eiseniae</name>
    <dbReference type="NCBI Taxonomy" id="634771"/>
    <lineage>
        <taxon>Bacteria</taxon>
        <taxon>Pseudomonadati</taxon>
        <taxon>Bacteroidota</taxon>
        <taxon>Chitinophagia</taxon>
        <taxon>Chitinophagales</taxon>
        <taxon>Chitinophagaceae</taxon>
        <taxon>Chitinophaga</taxon>
    </lineage>
</organism>
<dbReference type="AlphaFoldDB" id="A0A1T4RIC8"/>
<sequence>MIGCLMIGPLSLQAQVPSGKITEAASPVSGNTWLPDADSGHGRLSARGSAQAGNNVSFVLFSRNGAVLFTGSPAAHPLAPASGSRLPGGINARFLSGSHASGRQSFDGFFTDGLPAGRISFGSFLSDRPSKEGRTNDHIPLRIAPPSASSLPPSPAYLMTSHAYYDQHFGFFCKKEWGWQKQTGIPVKLRLGSYDLTQRQEGK</sequence>
<dbReference type="Proteomes" id="UP000190367">
    <property type="component" value="Unassembled WGS sequence"/>
</dbReference>
<feature type="compositionally biased region" description="Basic and acidic residues" evidence="1">
    <location>
        <begin position="128"/>
        <end position="140"/>
    </location>
</feature>
<name>A0A1T4RIC8_9BACT</name>
<protein>
    <submittedName>
        <fullName evidence="2">Uncharacterized protein</fullName>
    </submittedName>
</protein>
<dbReference type="STRING" id="634771.SAMN04488128_1021181"/>
<keyword evidence="3" id="KW-1185">Reference proteome</keyword>
<accession>A0A1T4RIC8</accession>
<dbReference type="EMBL" id="FUWZ01000002">
    <property type="protein sequence ID" value="SKA15647.1"/>
    <property type="molecule type" value="Genomic_DNA"/>
</dbReference>
<evidence type="ECO:0000313" key="3">
    <source>
        <dbReference type="Proteomes" id="UP000190367"/>
    </source>
</evidence>
<reference evidence="3" key="1">
    <citation type="submission" date="2017-02" db="EMBL/GenBank/DDBJ databases">
        <authorList>
            <person name="Varghese N."/>
            <person name="Submissions S."/>
        </authorList>
    </citation>
    <scope>NUCLEOTIDE SEQUENCE [LARGE SCALE GENOMIC DNA]</scope>
    <source>
        <strain evidence="3">DSM 22224</strain>
    </source>
</reference>
<evidence type="ECO:0000256" key="1">
    <source>
        <dbReference type="SAM" id="MobiDB-lite"/>
    </source>
</evidence>
<evidence type="ECO:0000313" key="2">
    <source>
        <dbReference type="EMBL" id="SKA15647.1"/>
    </source>
</evidence>
<proteinExistence type="predicted"/>
<gene>
    <name evidence="2" type="ORF">SAMN04488128_1021181</name>
</gene>
<feature type="region of interest" description="Disordered" evidence="1">
    <location>
        <begin position="126"/>
        <end position="146"/>
    </location>
</feature>